<protein>
    <recommendedName>
        <fullName evidence="2">protein-glutamate O-methyltransferase</fullName>
        <ecNumber evidence="2">2.1.1.80</ecNumber>
    </recommendedName>
</protein>
<evidence type="ECO:0000256" key="5">
    <source>
        <dbReference type="ARBA" id="ARBA00022691"/>
    </source>
</evidence>
<keyword evidence="3" id="KW-0489">Methyltransferase</keyword>
<evidence type="ECO:0000256" key="2">
    <source>
        <dbReference type="ARBA" id="ARBA00012534"/>
    </source>
</evidence>
<sequence>MNKDLSPALYEKFCHFLHTKSGIVLGGSKQYLVRSRMVPLLHRHGLTDIDQLIEKIMRQSDSGLTQSAIEAMTTNETLWFRDKYPFSILKNTILPELAKKQNRLRIWSAASSTGQEAYSIAITIAEFKKSYPSAFQGGIQILGTDLSNTVVAQAKAATYDELSLSRGLEDDVKRKYFEHHDNKTMSVVSAIRKWVDFKQFNLTTSFASLGKFDVVFCRNVLIYFDSEQKKRILQNISASLQSEGSLILGASESLGGASAHFKMLTQPSGLYYRKSA</sequence>
<dbReference type="PRINTS" id="PR00996">
    <property type="entry name" value="CHERMTFRASE"/>
</dbReference>
<dbReference type="Proteomes" id="UP001249020">
    <property type="component" value="Unassembled WGS sequence"/>
</dbReference>
<dbReference type="SMART" id="SM00138">
    <property type="entry name" value="MeTrc"/>
    <property type="match status" value="1"/>
</dbReference>
<dbReference type="Pfam" id="PF01739">
    <property type="entry name" value="CheR"/>
    <property type="match status" value="1"/>
</dbReference>
<dbReference type="PANTHER" id="PTHR24422:SF21">
    <property type="entry name" value="CHEMOTAXIS PROTEIN METHYLTRANSFERASE 1"/>
    <property type="match status" value="1"/>
</dbReference>
<proteinExistence type="predicted"/>
<dbReference type="InterPro" id="IPR050903">
    <property type="entry name" value="Bact_Chemotaxis_MeTrfase"/>
</dbReference>
<dbReference type="RefSeq" id="WP_311361561.1">
    <property type="nucleotide sequence ID" value="NZ_JAVRIE010000003.1"/>
</dbReference>
<dbReference type="GO" id="GO:0008983">
    <property type="term" value="F:protein-glutamate O-methyltransferase activity"/>
    <property type="evidence" value="ECO:0007669"/>
    <property type="project" value="UniProtKB-EC"/>
</dbReference>
<keyword evidence="4" id="KW-0808">Transferase</keyword>
<reference evidence="7 8" key="1">
    <citation type="submission" date="2023-09" db="EMBL/GenBank/DDBJ databases">
        <authorList>
            <person name="Rey-Velasco X."/>
        </authorList>
    </citation>
    <scope>NUCLEOTIDE SEQUENCE [LARGE SCALE GENOMIC DNA]</scope>
    <source>
        <strain evidence="7 8">W409</strain>
    </source>
</reference>
<evidence type="ECO:0000313" key="7">
    <source>
        <dbReference type="EMBL" id="MDT0582785.1"/>
    </source>
</evidence>
<dbReference type="InterPro" id="IPR036804">
    <property type="entry name" value="CheR_N_sf"/>
</dbReference>
<dbReference type="InterPro" id="IPR022641">
    <property type="entry name" value="CheR_N"/>
</dbReference>
<evidence type="ECO:0000256" key="4">
    <source>
        <dbReference type="ARBA" id="ARBA00022679"/>
    </source>
</evidence>
<dbReference type="InterPro" id="IPR029063">
    <property type="entry name" value="SAM-dependent_MTases_sf"/>
</dbReference>
<evidence type="ECO:0000256" key="3">
    <source>
        <dbReference type="ARBA" id="ARBA00022603"/>
    </source>
</evidence>
<evidence type="ECO:0000259" key="6">
    <source>
        <dbReference type="PROSITE" id="PS50123"/>
    </source>
</evidence>
<evidence type="ECO:0000256" key="1">
    <source>
        <dbReference type="ARBA" id="ARBA00001541"/>
    </source>
</evidence>
<name>A0AAW8R1L5_9ALTE</name>
<comment type="catalytic activity">
    <reaction evidence="1">
        <text>L-glutamyl-[protein] + S-adenosyl-L-methionine = [protein]-L-glutamate 5-O-methyl ester + S-adenosyl-L-homocysteine</text>
        <dbReference type="Rhea" id="RHEA:24452"/>
        <dbReference type="Rhea" id="RHEA-COMP:10208"/>
        <dbReference type="Rhea" id="RHEA-COMP:10311"/>
        <dbReference type="ChEBI" id="CHEBI:29973"/>
        <dbReference type="ChEBI" id="CHEBI:57856"/>
        <dbReference type="ChEBI" id="CHEBI:59789"/>
        <dbReference type="ChEBI" id="CHEBI:82795"/>
        <dbReference type="EC" id="2.1.1.80"/>
    </reaction>
</comment>
<dbReference type="EMBL" id="JAVRIE010000003">
    <property type="protein sequence ID" value="MDT0582785.1"/>
    <property type="molecule type" value="Genomic_DNA"/>
</dbReference>
<gene>
    <name evidence="7" type="ORF">RM544_09545</name>
</gene>
<accession>A0AAW8R1L5</accession>
<dbReference type="PANTHER" id="PTHR24422">
    <property type="entry name" value="CHEMOTAXIS PROTEIN METHYLTRANSFERASE"/>
    <property type="match status" value="1"/>
</dbReference>
<dbReference type="InterPro" id="IPR022642">
    <property type="entry name" value="CheR_C"/>
</dbReference>
<dbReference type="GO" id="GO:0032259">
    <property type="term" value="P:methylation"/>
    <property type="evidence" value="ECO:0007669"/>
    <property type="project" value="UniProtKB-KW"/>
</dbReference>
<dbReference type="Gene3D" id="3.40.50.150">
    <property type="entry name" value="Vaccinia Virus protein VP39"/>
    <property type="match status" value="1"/>
</dbReference>
<keyword evidence="5" id="KW-0949">S-adenosyl-L-methionine</keyword>
<dbReference type="AlphaFoldDB" id="A0AAW8R1L5"/>
<organism evidence="7 8">
    <name type="scientific">Brumicola blandensis</name>
    <dbReference type="NCBI Taxonomy" id="3075611"/>
    <lineage>
        <taxon>Bacteria</taxon>
        <taxon>Pseudomonadati</taxon>
        <taxon>Pseudomonadota</taxon>
        <taxon>Gammaproteobacteria</taxon>
        <taxon>Alteromonadales</taxon>
        <taxon>Alteromonadaceae</taxon>
        <taxon>Brumicola</taxon>
    </lineage>
</organism>
<dbReference type="PROSITE" id="PS50123">
    <property type="entry name" value="CHER"/>
    <property type="match status" value="1"/>
</dbReference>
<dbReference type="InterPro" id="IPR000780">
    <property type="entry name" value="CheR_MeTrfase"/>
</dbReference>
<dbReference type="SUPFAM" id="SSF53335">
    <property type="entry name" value="S-adenosyl-L-methionine-dependent methyltransferases"/>
    <property type="match status" value="1"/>
</dbReference>
<dbReference type="Pfam" id="PF03705">
    <property type="entry name" value="CheR_N"/>
    <property type="match status" value="1"/>
</dbReference>
<dbReference type="Gene3D" id="1.10.155.10">
    <property type="entry name" value="Chemotaxis receptor methyltransferase CheR, N-terminal domain"/>
    <property type="match status" value="1"/>
</dbReference>
<comment type="caution">
    <text evidence="7">The sequence shown here is derived from an EMBL/GenBank/DDBJ whole genome shotgun (WGS) entry which is preliminary data.</text>
</comment>
<keyword evidence="8" id="KW-1185">Reference proteome</keyword>
<feature type="domain" description="CheR-type methyltransferase" evidence="6">
    <location>
        <begin position="1"/>
        <end position="276"/>
    </location>
</feature>
<dbReference type="EC" id="2.1.1.80" evidence="2"/>
<dbReference type="SUPFAM" id="SSF47757">
    <property type="entry name" value="Chemotaxis receptor methyltransferase CheR, N-terminal domain"/>
    <property type="match status" value="1"/>
</dbReference>
<evidence type="ECO:0000313" key="8">
    <source>
        <dbReference type="Proteomes" id="UP001249020"/>
    </source>
</evidence>